<gene>
    <name evidence="2" type="ORF">ACFODT_09740</name>
</gene>
<sequence>MKYILILLVSLLAGFLSADHIEAFLLGFGVASLAVGCCHWFAFRSSKFPQLALALLLCGLFAKITVTVVGVMWGVSADLMTSPLVFALSYLFFSVVATYLWFRYQEYMMTIKHTVRHTMHEASHGAVGNQS</sequence>
<evidence type="ECO:0000313" key="3">
    <source>
        <dbReference type="Proteomes" id="UP001595384"/>
    </source>
</evidence>
<organism evidence="2 3">
    <name type="scientific">Vibrio zhugei</name>
    <dbReference type="NCBI Taxonomy" id="2479546"/>
    <lineage>
        <taxon>Bacteria</taxon>
        <taxon>Pseudomonadati</taxon>
        <taxon>Pseudomonadota</taxon>
        <taxon>Gammaproteobacteria</taxon>
        <taxon>Vibrionales</taxon>
        <taxon>Vibrionaceae</taxon>
        <taxon>Vibrio</taxon>
    </lineage>
</organism>
<keyword evidence="1" id="KW-0812">Transmembrane</keyword>
<proteinExistence type="predicted"/>
<evidence type="ECO:0000256" key="1">
    <source>
        <dbReference type="SAM" id="Phobius"/>
    </source>
</evidence>
<keyword evidence="3" id="KW-1185">Reference proteome</keyword>
<keyword evidence="1" id="KW-0472">Membrane</keyword>
<feature type="transmembrane region" description="Helical" evidence="1">
    <location>
        <begin position="81"/>
        <end position="102"/>
    </location>
</feature>
<dbReference type="RefSeq" id="WP_123014627.1">
    <property type="nucleotide sequence ID" value="NZ_AP024912.1"/>
</dbReference>
<feature type="transmembrane region" description="Helical" evidence="1">
    <location>
        <begin position="27"/>
        <end position="44"/>
    </location>
</feature>
<dbReference type="Proteomes" id="UP001595384">
    <property type="component" value="Unassembled WGS sequence"/>
</dbReference>
<keyword evidence="1" id="KW-1133">Transmembrane helix</keyword>
<name>A0ABV7CCG6_9VIBR</name>
<feature type="transmembrane region" description="Helical" evidence="1">
    <location>
        <begin position="51"/>
        <end position="75"/>
    </location>
</feature>
<dbReference type="EMBL" id="JBHRSE010000061">
    <property type="protein sequence ID" value="MFC3024110.1"/>
    <property type="molecule type" value="Genomic_DNA"/>
</dbReference>
<reference evidence="3" key="1">
    <citation type="journal article" date="2019" name="Int. J. Syst. Evol. Microbiol.">
        <title>The Global Catalogue of Microorganisms (GCM) 10K type strain sequencing project: providing services to taxonomists for standard genome sequencing and annotation.</title>
        <authorList>
            <consortium name="The Broad Institute Genomics Platform"/>
            <consortium name="The Broad Institute Genome Sequencing Center for Infectious Disease"/>
            <person name="Wu L."/>
            <person name="Ma J."/>
        </authorList>
    </citation>
    <scope>NUCLEOTIDE SEQUENCE [LARGE SCALE GENOMIC DNA]</scope>
    <source>
        <strain evidence="3">KCTC 62784</strain>
    </source>
</reference>
<comment type="caution">
    <text evidence="2">The sequence shown here is derived from an EMBL/GenBank/DDBJ whole genome shotgun (WGS) entry which is preliminary data.</text>
</comment>
<evidence type="ECO:0000313" key="2">
    <source>
        <dbReference type="EMBL" id="MFC3024110.1"/>
    </source>
</evidence>
<accession>A0ABV7CCG6</accession>
<protein>
    <submittedName>
        <fullName evidence="2">NADH:ubiquinone oxidoreductase</fullName>
    </submittedName>
</protein>